<sequence>MKSPTAGLTLIELLIGLLLVGVVMAALATLNLGTSRATRALQAQNELLSEEQTTINYMAGKLREAAYVFPNGSSFQLASSGNTLKDPSGSYVWNIGTDPMVAFVIPPRTVEPGRCATESAKTSGDWAQYCYAFYAFYAIKRSDLTADTGATSRTNNPGPDPSNDTDAWVLMEYRGYYTTTVLGYPGSGYSNTLTNIPGATSNGGSSGRLLMDYLPKMDTPPALFVSPASGTQVAGQTTVVMNIAAQQLAGGAGNGGMIRVPNTGYTTLTVYPRNIGKPQLLN</sequence>
<evidence type="ECO:0000256" key="2">
    <source>
        <dbReference type="ARBA" id="ARBA00023237"/>
    </source>
</evidence>
<comment type="caution">
    <text evidence="3">The sequence shown here is derived from an EMBL/GenBank/DDBJ whole genome shotgun (WGS) entry which is preliminary data.</text>
</comment>
<gene>
    <name evidence="3" type="ORF">GCM10008939_16870</name>
</gene>
<organism evidence="3 4">
    <name type="scientific">Deinococcus aquiradiocola</name>
    <dbReference type="NCBI Taxonomy" id="393059"/>
    <lineage>
        <taxon>Bacteria</taxon>
        <taxon>Thermotogati</taxon>
        <taxon>Deinococcota</taxon>
        <taxon>Deinococci</taxon>
        <taxon>Deinococcales</taxon>
        <taxon>Deinococcaceae</taxon>
        <taxon>Deinococcus</taxon>
    </lineage>
</organism>
<dbReference type="EMBL" id="BMOE01000004">
    <property type="protein sequence ID" value="GGJ73163.1"/>
    <property type="molecule type" value="Genomic_DNA"/>
</dbReference>
<keyword evidence="2" id="KW-0998">Cell outer membrane</keyword>
<dbReference type="GO" id="GO:0009279">
    <property type="term" value="C:cell outer membrane"/>
    <property type="evidence" value="ECO:0007669"/>
    <property type="project" value="UniProtKB-SubCell"/>
</dbReference>
<dbReference type="Proteomes" id="UP000635726">
    <property type="component" value="Unassembled WGS sequence"/>
</dbReference>
<evidence type="ECO:0000313" key="3">
    <source>
        <dbReference type="EMBL" id="GGJ73163.1"/>
    </source>
</evidence>
<dbReference type="Pfam" id="PF07963">
    <property type="entry name" value="N_methyl"/>
    <property type="match status" value="1"/>
</dbReference>
<name>A0A917UPP9_9DEIO</name>
<reference evidence="3" key="2">
    <citation type="submission" date="2020-09" db="EMBL/GenBank/DDBJ databases">
        <authorList>
            <person name="Sun Q."/>
            <person name="Ohkuma M."/>
        </authorList>
    </citation>
    <scope>NUCLEOTIDE SEQUENCE</scope>
    <source>
        <strain evidence="3">JCM 14371</strain>
    </source>
</reference>
<accession>A0A917UPP9</accession>
<dbReference type="PROSITE" id="PS00409">
    <property type="entry name" value="PROKAR_NTER_METHYL"/>
    <property type="match status" value="1"/>
</dbReference>
<keyword evidence="4" id="KW-1185">Reference proteome</keyword>
<evidence type="ECO:0000256" key="1">
    <source>
        <dbReference type="ARBA" id="ARBA00004442"/>
    </source>
</evidence>
<comment type="subcellular location">
    <subcellularLocation>
        <location evidence="1">Cell outer membrane</location>
    </subcellularLocation>
</comment>
<evidence type="ECO:0008006" key="5">
    <source>
        <dbReference type="Google" id="ProtNLM"/>
    </source>
</evidence>
<keyword evidence="2" id="KW-0472">Membrane</keyword>
<reference evidence="3" key="1">
    <citation type="journal article" date="2014" name="Int. J. Syst. Evol. Microbiol.">
        <title>Complete genome sequence of Corynebacterium casei LMG S-19264T (=DSM 44701T), isolated from a smear-ripened cheese.</title>
        <authorList>
            <consortium name="US DOE Joint Genome Institute (JGI-PGF)"/>
            <person name="Walter F."/>
            <person name="Albersmeier A."/>
            <person name="Kalinowski J."/>
            <person name="Ruckert C."/>
        </authorList>
    </citation>
    <scope>NUCLEOTIDE SEQUENCE</scope>
    <source>
        <strain evidence="3">JCM 14371</strain>
    </source>
</reference>
<dbReference type="InterPro" id="IPR012902">
    <property type="entry name" value="N_methyl_site"/>
</dbReference>
<evidence type="ECO:0000313" key="4">
    <source>
        <dbReference type="Proteomes" id="UP000635726"/>
    </source>
</evidence>
<dbReference type="RefSeq" id="WP_188962230.1">
    <property type="nucleotide sequence ID" value="NZ_BMOE01000004.1"/>
</dbReference>
<proteinExistence type="predicted"/>
<dbReference type="AlphaFoldDB" id="A0A917UPP9"/>
<protein>
    <recommendedName>
        <fullName evidence="5">Prepilin-type N-terminal cleavage/methylation domain-containing protein</fullName>
    </recommendedName>
</protein>